<dbReference type="Gene3D" id="3.10.50.40">
    <property type="match status" value="1"/>
</dbReference>
<organism evidence="5 6">
    <name type="scientific">Pseudo-nitzschia multistriata</name>
    <dbReference type="NCBI Taxonomy" id="183589"/>
    <lineage>
        <taxon>Eukaryota</taxon>
        <taxon>Sar</taxon>
        <taxon>Stramenopiles</taxon>
        <taxon>Ochrophyta</taxon>
        <taxon>Bacillariophyta</taxon>
        <taxon>Bacillariophyceae</taxon>
        <taxon>Bacillariophycidae</taxon>
        <taxon>Bacillariales</taxon>
        <taxon>Bacillariaceae</taxon>
        <taxon>Pseudo-nitzschia</taxon>
    </lineage>
</organism>
<reference evidence="5 6" key="1">
    <citation type="submission" date="2019-01" db="EMBL/GenBank/DDBJ databases">
        <authorList>
            <person name="Ferrante I. M."/>
        </authorList>
    </citation>
    <scope>NUCLEOTIDE SEQUENCE [LARGE SCALE GENOMIC DNA]</scope>
    <source>
        <strain evidence="5 6">B856</strain>
    </source>
</reference>
<dbReference type="InterPro" id="IPR046357">
    <property type="entry name" value="PPIase_dom_sf"/>
</dbReference>
<feature type="region of interest" description="Disordered" evidence="2">
    <location>
        <begin position="142"/>
        <end position="162"/>
    </location>
</feature>
<keyword evidence="1" id="KW-0697">Rotamase</keyword>
<dbReference type="OrthoDB" id="1902587at2759"/>
<accession>A0A448Z068</accession>
<dbReference type="Pfam" id="PF00254">
    <property type="entry name" value="FKBP_C"/>
    <property type="match status" value="1"/>
</dbReference>
<feature type="compositionally biased region" description="Low complexity" evidence="2">
    <location>
        <begin position="147"/>
        <end position="161"/>
    </location>
</feature>
<feature type="domain" description="PPIase FKBP-type" evidence="4">
    <location>
        <begin position="139"/>
        <end position="240"/>
    </location>
</feature>
<feature type="region of interest" description="Disordered" evidence="2">
    <location>
        <begin position="67"/>
        <end position="99"/>
    </location>
</feature>
<keyword evidence="3" id="KW-0732">Signal</keyword>
<gene>
    <name evidence="5" type="ORF">PSNMU_V1.4_AUG-EV-PASAV3_0021320</name>
</gene>
<evidence type="ECO:0000256" key="2">
    <source>
        <dbReference type="SAM" id="MobiDB-lite"/>
    </source>
</evidence>
<sequence length="307" mass="32729">MVMIQVLLSMLFGTAAGNHGTDRTRSSSRRHGTAGCQAAVTDASVSPDQKGAGILVRWLRPARGDRWEENTCGSERGSERRRRRTTAGTTGTTPGGYRPGPGDTCLVRYDCYVLGPVPAERTGGPFRVHRRRARTWVDGNFPGGRWSGSEGSSEGRSTTTTETRRPLVLEATAPVVPALSFVVGAGEVLRGLEVAVQRMEEGAACEVVVPWAYGYGVPGLPPLIPPFSDLVLVVVLEGIEPTDQNRERHEEGGHARPREGPAALVAVVRDAVAVAAVAGLLVVGFSALLQRYEDTVVGILRAIADEL</sequence>
<comment type="catalytic activity">
    <reaction evidence="1">
        <text>[protein]-peptidylproline (omega=180) = [protein]-peptidylproline (omega=0)</text>
        <dbReference type="Rhea" id="RHEA:16237"/>
        <dbReference type="Rhea" id="RHEA-COMP:10747"/>
        <dbReference type="Rhea" id="RHEA-COMP:10748"/>
        <dbReference type="ChEBI" id="CHEBI:83833"/>
        <dbReference type="ChEBI" id="CHEBI:83834"/>
        <dbReference type="EC" id="5.2.1.8"/>
    </reaction>
</comment>
<evidence type="ECO:0000259" key="4">
    <source>
        <dbReference type="PROSITE" id="PS50059"/>
    </source>
</evidence>
<proteinExistence type="predicted"/>
<evidence type="ECO:0000313" key="6">
    <source>
        <dbReference type="Proteomes" id="UP000291116"/>
    </source>
</evidence>
<protein>
    <recommendedName>
        <fullName evidence="1">peptidylprolyl isomerase</fullName>
        <ecNumber evidence="1">5.2.1.8</ecNumber>
    </recommendedName>
</protein>
<dbReference type="SUPFAM" id="SSF54534">
    <property type="entry name" value="FKBP-like"/>
    <property type="match status" value="1"/>
</dbReference>
<dbReference type="PROSITE" id="PS50059">
    <property type="entry name" value="FKBP_PPIASE"/>
    <property type="match status" value="1"/>
</dbReference>
<dbReference type="InterPro" id="IPR001179">
    <property type="entry name" value="PPIase_FKBP_dom"/>
</dbReference>
<evidence type="ECO:0000313" key="5">
    <source>
        <dbReference type="EMBL" id="VEU35395.1"/>
    </source>
</evidence>
<evidence type="ECO:0000256" key="1">
    <source>
        <dbReference type="PROSITE-ProRule" id="PRU00277"/>
    </source>
</evidence>
<keyword evidence="6" id="KW-1185">Reference proteome</keyword>
<feature type="chain" id="PRO_5019523876" description="peptidylprolyl isomerase" evidence="3">
    <location>
        <begin position="18"/>
        <end position="307"/>
    </location>
</feature>
<keyword evidence="1" id="KW-0413">Isomerase</keyword>
<dbReference type="AlphaFoldDB" id="A0A448Z068"/>
<dbReference type="EC" id="5.2.1.8" evidence="1"/>
<name>A0A448Z068_9STRA</name>
<dbReference type="GO" id="GO:0003755">
    <property type="term" value="F:peptidyl-prolyl cis-trans isomerase activity"/>
    <property type="evidence" value="ECO:0007669"/>
    <property type="project" value="UniProtKB-KW"/>
</dbReference>
<dbReference type="Proteomes" id="UP000291116">
    <property type="component" value="Unassembled WGS sequence"/>
</dbReference>
<feature type="signal peptide" evidence="3">
    <location>
        <begin position="1"/>
        <end position="17"/>
    </location>
</feature>
<evidence type="ECO:0000256" key="3">
    <source>
        <dbReference type="SAM" id="SignalP"/>
    </source>
</evidence>
<dbReference type="EMBL" id="CAACVS010000058">
    <property type="protein sequence ID" value="VEU35395.1"/>
    <property type="molecule type" value="Genomic_DNA"/>
</dbReference>